<name>A0ABQ9HDG1_9NEOP</name>
<dbReference type="EMBL" id="JARBHB010000005">
    <property type="protein sequence ID" value="KAJ8882314.1"/>
    <property type="molecule type" value="Genomic_DNA"/>
</dbReference>
<accession>A0ABQ9HDG1</accession>
<organism evidence="1 2">
    <name type="scientific">Dryococelus australis</name>
    <dbReference type="NCBI Taxonomy" id="614101"/>
    <lineage>
        <taxon>Eukaryota</taxon>
        <taxon>Metazoa</taxon>
        <taxon>Ecdysozoa</taxon>
        <taxon>Arthropoda</taxon>
        <taxon>Hexapoda</taxon>
        <taxon>Insecta</taxon>
        <taxon>Pterygota</taxon>
        <taxon>Neoptera</taxon>
        <taxon>Polyneoptera</taxon>
        <taxon>Phasmatodea</taxon>
        <taxon>Verophasmatodea</taxon>
        <taxon>Anareolatae</taxon>
        <taxon>Phasmatidae</taxon>
        <taxon>Eurycanthinae</taxon>
        <taxon>Dryococelus</taxon>
    </lineage>
</organism>
<proteinExistence type="predicted"/>
<gene>
    <name evidence="1" type="ORF">PR048_014116</name>
</gene>
<evidence type="ECO:0000313" key="2">
    <source>
        <dbReference type="Proteomes" id="UP001159363"/>
    </source>
</evidence>
<reference evidence="1 2" key="1">
    <citation type="submission" date="2023-02" db="EMBL/GenBank/DDBJ databases">
        <title>LHISI_Scaffold_Assembly.</title>
        <authorList>
            <person name="Stuart O.P."/>
            <person name="Cleave R."/>
            <person name="Magrath M.J.L."/>
            <person name="Mikheyev A.S."/>
        </authorList>
    </citation>
    <scope>NUCLEOTIDE SEQUENCE [LARGE SCALE GENOMIC DNA]</scope>
    <source>
        <strain evidence="1">Daus_M_001</strain>
        <tissue evidence="1">Leg muscle</tissue>
    </source>
</reference>
<comment type="caution">
    <text evidence="1">The sequence shown here is derived from an EMBL/GenBank/DDBJ whole genome shotgun (WGS) entry which is preliminary data.</text>
</comment>
<keyword evidence="2" id="KW-1185">Reference proteome</keyword>
<sequence>MYLTYGEENKGYIEACQFMDGLIRDIFDMYKPNAGELILEMSSVNAYIDGKVPIDYKKKSDLQKTVRHVPYEYKDILLHFGMTHNMR</sequence>
<protein>
    <submittedName>
        <fullName evidence="1">Uncharacterized protein</fullName>
    </submittedName>
</protein>
<evidence type="ECO:0000313" key="1">
    <source>
        <dbReference type="EMBL" id="KAJ8882314.1"/>
    </source>
</evidence>
<dbReference type="Proteomes" id="UP001159363">
    <property type="component" value="Chromosome 4"/>
</dbReference>